<organism evidence="3 4">
    <name type="scientific">Diaporthe ampelina</name>
    <dbReference type="NCBI Taxonomy" id="1214573"/>
    <lineage>
        <taxon>Eukaryota</taxon>
        <taxon>Fungi</taxon>
        <taxon>Dikarya</taxon>
        <taxon>Ascomycota</taxon>
        <taxon>Pezizomycotina</taxon>
        <taxon>Sordariomycetes</taxon>
        <taxon>Sordariomycetidae</taxon>
        <taxon>Diaporthales</taxon>
        <taxon>Diaporthaceae</taxon>
        <taxon>Diaporthe</taxon>
    </lineage>
</organism>
<proteinExistence type="predicted"/>
<keyword evidence="4" id="KW-1185">Reference proteome</keyword>
<dbReference type="Pfam" id="PF23216">
    <property type="entry name" value="WHD_CYT4"/>
    <property type="match status" value="1"/>
</dbReference>
<dbReference type="Proteomes" id="UP000034680">
    <property type="component" value="Unassembled WGS sequence"/>
</dbReference>
<dbReference type="InterPro" id="IPR056625">
    <property type="entry name" value="SH3_CYT4"/>
</dbReference>
<dbReference type="GO" id="GO:0006402">
    <property type="term" value="P:mRNA catabolic process"/>
    <property type="evidence" value="ECO:0007669"/>
    <property type="project" value="TreeGrafter"/>
</dbReference>
<dbReference type="PANTHER" id="PTHR23355">
    <property type="entry name" value="RIBONUCLEASE"/>
    <property type="match status" value="1"/>
</dbReference>
<dbReference type="GO" id="GO:0000932">
    <property type="term" value="C:P-body"/>
    <property type="evidence" value="ECO:0007669"/>
    <property type="project" value="TreeGrafter"/>
</dbReference>
<gene>
    <name evidence="3" type="ORF">UCDDA912_g03172</name>
</gene>
<accession>A0A0G2HPH0</accession>
<reference evidence="3 4" key="1">
    <citation type="submission" date="2015-05" db="EMBL/GenBank/DDBJ databases">
        <title>Distinctive expansion of gene families associated with plant cell wall degradation and secondary metabolism in the genomes of grapevine trunk pathogens.</title>
        <authorList>
            <person name="Lawrence D.P."/>
            <person name="Travadon R."/>
            <person name="Rolshausen P.E."/>
            <person name="Baumgartner K."/>
        </authorList>
    </citation>
    <scope>NUCLEOTIDE SEQUENCE [LARGE SCALE GENOMIC DNA]</scope>
    <source>
        <strain evidence="3">DA912</strain>
    </source>
</reference>
<dbReference type="GO" id="GO:0000175">
    <property type="term" value="F:3'-5'-RNA exonuclease activity"/>
    <property type="evidence" value="ECO:0007669"/>
    <property type="project" value="TreeGrafter"/>
</dbReference>
<evidence type="ECO:0000313" key="3">
    <source>
        <dbReference type="EMBL" id="KKY36818.1"/>
    </source>
</evidence>
<dbReference type="SUPFAM" id="SSF50249">
    <property type="entry name" value="Nucleic acid-binding proteins"/>
    <property type="match status" value="1"/>
</dbReference>
<feature type="domain" description="RNB" evidence="2">
    <location>
        <begin position="364"/>
        <end position="719"/>
    </location>
</feature>
<dbReference type="PANTHER" id="PTHR23355:SF65">
    <property type="entry name" value="EXORIBONUCLEASE CYT-4, PUTATIVE (AFU_ORTHOLOGUE AFUA_7G01550)-RELATED"/>
    <property type="match status" value="1"/>
</dbReference>
<comment type="caution">
    <text evidence="3">The sequence shown here is derived from an EMBL/GenBank/DDBJ whole genome shotgun (WGS) entry which is preliminary data.</text>
</comment>
<reference evidence="3 4" key="2">
    <citation type="submission" date="2015-05" db="EMBL/GenBank/DDBJ databases">
        <authorList>
            <person name="Morales-Cruz A."/>
            <person name="Amrine K.C."/>
            <person name="Cantu D."/>
        </authorList>
    </citation>
    <scope>NUCLEOTIDE SEQUENCE [LARGE SCALE GENOMIC DNA]</scope>
    <source>
        <strain evidence="3">DA912</strain>
    </source>
</reference>
<sequence>MAILAICLGNLHGVYHFYTITGKWHPTPKTSSKFVVRNFVTEKLIQPVFDKLPKEALPWETLRTMRQLKLGPDRESGSVLLRAMLKFQQLAEAALQKHATRLENAHQILADGRDRYLTLEQITTCLIHREREDKDKQIPSHTLFAVHRTLMTNDVGFRLVGVLGPTRKTLYEVTPPEDVLVIQNMQTLVRLFTDIPGKVKTQLRALKSSVLSQSQIGRFILKARDVIDQSRRYRDWTPHGTISPAKKPRSPLRTEWTDIDLSILHFMHLWAGYDQFSLSSSFQSIGSTILRALGRYNDSEYLSTSTGWTFLQEVGYLSPWEIHSRYTQRVPGVSVSREKGFERMELGPDGVSAHLTPDRFAGKRKDWTGHRVFAIDSKDTVDVDDAVSIEKTDNPDEYWIHVHVADPASRIQPDSRLGMRAQLLPLNLYLSGHQSNIWGVGNEVQELFSLGPDKPCLTFSGRVNNNGELLEYTVKPGQLKDIIFITPEEVNKTAGFEDSRRPPAWATTKSFSVGQSPPKKPENRKMVSASELRQDEIESLEALHRLAMAIHDRRLAKGSVPVFPLRANAKASFDETSINEAPSGLMTCNGDPYITISWNDGSEAPLVTNTMVLAGEVAARWCVDRNIPIPFTKQSGAEKNKELLKAYTEKVYYPALLSGQRPSTEQSRQFHDLVGPDEVSTRPGPHFIMGLDVYAKVTSPLRRYSDLLAHWQIEHALLQEMETGKVESSKLPFGERKLDTEVLPWMLLRQRIIRRLGNVDGNITYMHQALFRAWKYPSEHDSRLPDTFRYTIGRTGGFVTGWLDWFGLDACMVSDGLARLGISLADLRRGDVLVVKLKDINVHTGEVYVEAVGRPSTQEHSEV</sequence>
<dbReference type="STRING" id="1214573.A0A0G2HPH0"/>
<dbReference type="InterPro" id="IPR056624">
    <property type="entry name" value="WH_CYT4"/>
</dbReference>
<feature type="region of interest" description="Disordered" evidence="1">
    <location>
        <begin position="494"/>
        <end position="527"/>
    </location>
</feature>
<dbReference type="AlphaFoldDB" id="A0A0G2HPH0"/>
<dbReference type="InterPro" id="IPR001900">
    <property type="entry name" value="RNase_II/R"/>
</dbReference>
<evidence type="ECO:0000259" key="2">
    <source>
        <dbReference type="SMART" id="SM00955"/>
    </source>
</evidence>
<dbReference type="Pfam" id="PF00773">
    <property type="entry name" value="RNB"/>
    <property type="match status" value="1"/>
</dbReference>
<dbReference type="GO" id="GO:0003723">
    <property type="term" value="F:RNA binding"/>
    <property type="evidence" value="ECO:0007669"/>
    <property type="project" value="InterPro"/>
</dbReference>
<evidence type="ECO:0000313" key="4">
    <source>
        <dbReference type="Proteomes" id="UP000034680"/>
    </source>
</evidence>
<name>A0A0G2HPH0_9PEZI</name>
<dbReference type="Pfam" id="PF23214">
    <property type="entry name" value="SH3_CYT4"/>
    <property type="match status" value="1"/>
</dbReference>
<dbReference type="InterPro" id="IPR050180">
    <property type="entry name" value="RNR_Ribonuclease"/>
</dbReference>
<dbReference type="Pfam" id="PF25522">
    <property type="entry name" value="OB_cyt-4"/>
    <property type="match status" value="1"/>
</dbReference>
<protein>
    <submittedName>
        <fullName evidence="3">Putative mitochondrial protein cyt-4</fullName>
    </submittedName>
</protein>
<dbReference type="EMBL" id="LCUC01000106">
    <property type="protein sequence ID" value="KKY36818.1"/>
    <property type="molecule type" value="Genomic_DNA"/>
</dbReference>
<dbReference type="InterPro" id="IPR057912">
    <property type="entry name" value="OB_CYT4_C"/>
</dbReference>
<dbReference type="OrthoDB" id="2285229at2759"/>
<dbReference type="InterPro" id="IPR012340">
    <property type="entry name" value="NA-bd_OB-fold"/>
</dbReference>
<evidence type="ECO:0000256" key="1">
    <source>
        <dbReference type="SAM" id="MobiDB-lite"/>
    </source>
</evidence>
<dbReference type="SMART" id="SM00955">
    <property type="entry name" value="RNB"/>
    <property type="match status" value="1"/>
</dbReference>